<feature type="domain" description="Nucleotidyl transferase" evidence="7">
    <location>
        <begin position="2"/>
        <end position="235"/>
    </location>
</feature>
<dbReference type="PANTHER" id="PTHR22572">
    <property type="entry name" value="SUGAR-1-PHOSPHATE GUANYL TRANSFERASE"/>
    <property type="match status" value="1"/>
</dbReference>
<evidence type="ECO:0000259" key="10">
    <source>
        <dbReference type="Pfam" id="PF02880"/>
    </source>
</evidence>
<dbReference type="Pfam" id="PF02878">
    <property type="entry name" value="PGM_PMM_I"/>
    <property type="match status" value="1"/>
</dbReference>
<evidence type="ECO:0000313" key="13">
    <source>
        <dbReference type="Proteomes" id="UP000199411"/>
    </source>
</evidence>
<dbReference type="GO" id="GO:0005975">
    <property type="term" value="P:carbohydrate metabolic process"/>
    <property type="evidence" value="ECO:0007669"/>
    <property type="project" value="InterPro"/>
</dbReference>
<protein>
    <submittedName>
        <fullName evidence="12">Mannose-1-phosphate guanylyltransferase / phosphomannomutase</fullName>
    </submittedName>
</protein>
<dbReference type="InterPro" id="IPR011004">
    <property type="entry name" value="Trimer_LpxA-like_sf"/>
</dbReference>
<reference evidence="13" key="1">
    <citation type="submission" date="2016-10" db="EMBL/GenBank/DDBJ databases">
        <authorList>
            <person name="Varghese N."/>
            <person name="Submissions S."/>
        </authorList>
    </citation>
    <scope>NUCLEOTIDE SEQUENCE [LARGE SCALE GENOMIC DNA]</scope>
    <source>
        <strain evidence="13">DSM 8415</strain>
    </source>
</reference>
<evidence type="ECO:0000313" key="12">
    <source>
        <dbReference type="EMBL" id="SDC24658.1"/>
    </source>
</evidence>
<feature type="domain" description="Alpha-D-phosphohexomutase alpha/beta/alpha" evidence="9">
    <location>
        <begin position="534"/>
        <end position="634"/>
    </location>
</feature>
<evidence type="ECO:0000256" key="4">
    <source>
        <dbReference type="ARBA" id="ARBA00022540"/>
    </source>
</evidence>
<accession>A0A1G6K180</accession>
<feature type="domain" description="Alpha-D-phosphohexomutase alpha/beta/alpha" evidence="8">
    <location>
        <begin position="385"/>
        <end position="515"/>
    </location>
</feature>
<keyword evidence="5" id="KW-0597">Phosphoprotein</keyword>
<dbReference type="InterPro" id="IPR050486">
    <property type="entry name" value="Mannose-1P_guanyltransferase"/>
</dbReference>
<dbReference type="Pfam" id="PF00483">
    <property type="entry name" value="NTP_transferase"/>
    <property type="match status" value="1"/>
</dbReference>
<dbReference type="InterPro" id="IPR005835">
    <property type="entry name" value="NTP_transferase_dom"/>
</dbReference>
<dbReference type="InterPro" id="IPR016055">
    <property type="entry name" value="A-D-PHexomutase_a/b/a-I/II/III"/>
</dbReference>
<gene>
    <name evidence="12" type="ORF">SAMN05660835_00531</name>
</gene>
<dbReference type="InterPro" id="IPR056764">
    <property type="entry name" value="LbH_EIF2B3/5"/>
</dbReference>
<dbReference type="Pfam" id="PF25084">
    <property type="entry name" value="LbH_EIF2B"/>
    <property type="match status" value="1"/>
</dbReference>
<dbReference type="GO" id="GO:0016779">
    <property type="term" value="F:nucleotidyltransferase activity"/>
    <property type="evidence" value="ECO:0007669"/>
    <property type="project" value="UniProtKB-KW"/>
</dbReference>
<evidence type="ECO:0000256" key="6">
    <source>
        <dbReference type="ARBA" id="ARBA00022917"/>
    </source>
</evidence>
<evidence type="ECO:0000256" key="1">
    <source>
        <dbReference type="ARBA" id="ARBA00004514"/>
    </source>
</evidence>
<dbReference type="InterPro" id="IPR005845">
    <property type="entry name" value="A-D-PHexomutase_a/b/a-II"/>
</dbReference>
<keyword evidence="4" id="KW-0396">Initiation factor</keyword>
<feature type="domain" description="EIF2B subunit epsilon/gamma LbH" evidence="11">
    <location>
        <begin position="250"/>
        <end position="353"/>
    </location>
</feature>
<dbReference type="OrthoDB" id="9788272at2"/>
<keyword evidence="12" id="KW-0548">Nucleotidyltransferase</keyword>
<dbReference type="Pfam" id="PF02879">
    <property type="entry name" value="PGM_PMM_II"/>
    <property type="match status" value="1"/>
</dbReference>
<evidence type="ECO:0000259" key="7">
    <source>
        <dbReference type="Pfam" id="PF00483"/>
    </source>
</evidence>
<dbReference type="EMBL" id="FMYU01000003">
    <property type="protein sequence ID" value="SDC24658.1"/>
    <property type="molecule type" value="Genomic_DNA"/>
</dbReference>
<dbReference type="InterPro" id="IPR005846">
    <property type="entry name" value="A-D-PHexomutase_a/b/a-III"/>
</dbReference>
<keyword evidence="6" id="KW-0648">Protein biosynthesis</keyword>
<sequence>MKTILMAGGFGTRLRPLTIKIPKPMVPVVNKPIMLHVINLLKRHQLLNISALLFFQHDVIKNFFQDGQEFGVDLSYILPDEDYGTAGAVKYAIVEENINETILVISSDILCDFDLTKAIESHKKKHAKATIILTHTKDPTSYGIVITDSNSNIEKFLEKPSWGEVFSDLINTGIYILEKEAYDLIPEKTEFDFSKDLFPLLLEKNIKINAYIDNGYWKDIGNISEYFAANMDCLESKVRIELNEERIENTNFYVGKNTNINFTSTLEGSVVIGENSIIEPKARIKNSIIGKNVHIGKNCNIENTIVWDNTQILQDSQIRNSIILDNVTIGCQTIIDDNCVVSSSVKIGNNVIIKPNVKIWPNKEVESGAILSSSLIWAEKWSYMLFAKYGVTGLANLEITPEFCTKLGSAYATSLKEKSTVVCGRDTHPVSRLLNRALMSGVLSCGVNVEDLSDTPIPIIRYIIKTTGKSGGFYLRRSPFDTEFVDIKFFDNNGMDIVSSKEKTIERLFFREDFRKSPINKVGNLNFPYHVIESYNNSILNKLNIDSIKQKSLRVVIDYSYGSASKILPNILGKIGIEVISLNAFIEPNKTTRTKEEFDQAQHTLSIITKSTNADLGIMLDSGCEKVFLVDNHGEIVDNESAVRALILLQAQKLKGKKIILPINASFMCEKLCNDLNIEFYESPFTMKELMYNAYNLKADFSADANGGFLFSEYQYFFDGIYSTLKILELLSLQEKSISQFVNMYESTPKRKVLIPCPFDKKGSVMRKLFEDTQNTDRLTTFGIKIYHKDMEGWVLLYPEEDKSYFAIEANAKTQKDLENLIDTYKEMVKKYI</sequence>
<dbReference type="Gene3D" id="2.160.10.10">
    <property type="entry name" value="Hexapeptide repeat proteins"/>
    <property type="match status" value="1"/>
</dbReference>
<evidence type="ECO:0000259" key="11">
    <source>
        <dbReference type="Pfam" id="PF25084"/>
    </source>
</evidence>
<dbReference type="CDD" id="cd04181">
    <property type="entry name" value="NTP_transferase"/>
    <property type="match status" value="1"/>
</dbReference>
<dbReference type="SUPFAM" id="SSF53738">
    <property type="entry name" value="Phosphoglucomutase, first 3 domains"/>
    <property type="match status" value="3"/>
</dbReference>
<keyword evidence="12" id="KW-0808">Transferase</keyword>
<dbReference type="RefSeq" id="WP_092127998.1">
    <property type="nucleotide sequence ID" value="NZ_FMYU01000003.1"/>
</dbReference>
<evidence type="ECO:0000256" key="3">
    <source>
        <dbReference type="ARBA" id="ARBA00022490"/>
    </source>
</evidence>
<dbReference type="Gene3D" id="3.40.120.10">
    <property type="entry name" value="Alpha-D-Glucose-1,6-Bisphosphate, subunit A, domain 3"/>
    <property type="match status" value="3"/>
</dbReference>
<dbReference type="Gene3D" id="3.30.310.50">
    <property type="entry name" value="Alpha-D-phosphohexomutase, C-terminal domain"/>
    <property type="match status" value="1"/>
</dbReference>
<dbReference type="Gene3D" id="3.90.550.10">
    <property type="entry name" value="Spore Coat Polysaccharide Biosynthesis Protein SpsA, Chain A"/>
    <property type="match status" value="1"/>
</dbReference>
<dbReference type="SUPFAM" id="SSF53448">
    <property type="entry name" value="Nucleotide-diphospho-sugar transferases"/>
    <property type="match status" value="1"/>
</dbReference>
<keyword evidence="3" id="KW-0963">Cytoplasm</keyword>
<comment type="similarity">
    <text evidence="2">Belongs to the phosphohexose mutase family.</text>
</comment>
<evidence type="ECO:0000256" key="5">
    <source>
        <dbReference type="ARBA" id="ARBA00022553"/>
    </source>
</evidence>
<keyword evidence="13" id="KW-1185">Reference proteome</keyword>
<dbReference type="AlphaFoldDB" id="A0A1G6K180"/>
<dbReference type="Proteomes" id="UP000199411">
    <property type="component" value="Unassembled WGS sequence"/>
</dbReference>
<evidence type="ECO:0000259" key="8">
    <source>
        <dbReference type="Pfam" id="PF02878"/>
    </source>
</evidence>
<dbReference type="Pfam" id="PF02880">
    <property type="entry name" value="PGM_PMM_III"/>
    <property type="match status" value="1"/>
</dbReference>
<dbReference type="SUPFAM" id="SSF51161">
    <property type="entry name" value="Trimeric LpxA-like enzymes"/>
    <property type="match status" value="1"/>
</dbReference>
<evidence type="ECO:0000259" key="9">
    <source>
        <dbReference type="Pfam" id="PF02879"/>
    </source>
</evidence>
<name>A0A1G6K180_9BACT</name>
<comment type="subcellular location">
    <subcellularLocation>
        <location evidence="1">Cytoplasm</location>
        <location evidence="1">Cytosol</location>
    </subcellularLocation>
</comment>
<dbReference type="InterPro" id="IPR005844">
    <property type="entry name" value="A-D-PHexomutase_a/b/a-I"/>
</dbReference>
<evidence type="ECO:0000256" key="2">
    <source>
        <dbReference type="ARBA" id="ARBA00010231"/>
    </source>
</evidence>
<feature type="domain" description="Alpha-D-phosphohexomutase alpha/beta/alpha" evidence="10">
    <location>
        <begin position="647"/>
        <end position="745"/>
    </location>
</feature>
<organism evidence="12 13">
    <name type="scientific">Desulfurella multipotens</name>
    <dbReference type="NCBI Taxonomy" id="79269"/>
    <lineage>
        <taxon>Bacteria</taxon>
        <taxon>Pseudomonadati</taxon>
        <taxon>Campylobacterota</taxon>
        <taxon>Desulfurellia</taxon>
        <taxon>Desulfurellales</taxon>
        <taxon>Desulfurellaceae</taxon>
        <taxon>Desulfurella</taxon>
    </lineage>
</organism>
<dbReference type="InterPro" id="IPR029044">
    <property type="entry name" value="Nucleotide-diphossugar_trans"/>
</dbReference>
<proteinExistence type="inferred from homology"/>
<dbReference type="GO" id="GO:0016868">
    <property type="term" value="F:intramolecular phosphotransferase activity"/>
    <property type="evidence" value="ECO:0007669"/>
    <property type="project" value="InterPro"/>
</dbReference>